<dbReference type="EMBL" id="RKRK01000003">
    <property type="protein sequence ID" value="RPF56405.1"/>
    <property type="molecule type" value="Genomic_DNA"/>
</dbReference>
<name>A0A1Q1G061_9BACL</name>
<comment type="caution">
    <text evidence="2">The sequence shown here is derived from an EMBL/GenBank/DDBJ whole genome shotgun (WGS) entry which is preliminary data.</text>
</comment>
<dbReference type="AlphaFoldDB" id="A0A1Q1G061"/>
<reference evidence="2 3" key="1">
    <citation type="submission" date="2018-11" db="EMBL/GenBank/DDBJ databases">
        <title>Genomic Encyclopedia of Type Strains, Phase IV (KMG-IV): sequencing the most valuable type-strain genomes for metagenomic binning, comparative biology and taxonomic classification.</title>
        <authorList>
            <person name="Goeker M."/>
        </authorList>
    </citation>
    <scope>NUCLEOTIDE SEQUENCE [LARGE SCALE GENOMIC DNA]</scope>
    <source>
        <strain evidence="2 3">DSM 29158</strain>
    </source>
</reference>
<evidence type="ECO:0000313" key="3">
    <source>
        <dbReference type="Proteomes" id="UP000277108"/>
    </source>
</evidence>
<organism evidence="2 3">
    <name type="scientific">Abyssicoccus albus</name>
    <dbReference type="NCBI Taxonomy" id="1817405"/>
    <lineage>
        <taxon>Bacteria</taxon>
        <taxon>Bacillati</taxon>
        <taxon>Bacillota</taxon>
        <taxon>Bacilli</taxon>
        <taxon>Bacillales</taxon>
        <taxon>Abyssicoccaceae</taxon>
    </lineage>
</organism>
<evidence type="ECO:0000313" key="2">
    <source>
        <dbReference type="EMBL" id="RPF56405.1"/>
    </source>
</evidence>
<dbReference type="PANTHER" id="PTHR34473:SF2">
    <property type="entry name" value="UPF0699 TRANSMEMBRANE PROTEIN YDBT"/>
    <property type="match status" value="1"/>
</dbReference>
<accession>A0A1Q1G061</accession>
<protein>
    <recommendedName>
        <fullName evidence="1">YdbS-like PH domain-containing protein</fullName>
    </recommendedName>
</protein>
<proteinExistence type="predicted"/>
<accession>A0A3N5CC43</accession>
<sequence length="151" mass="17888">MKKLDPSALSIYRLRTSIGYGILWLIIIIVMVVLMFWMDIDIHRYVYYGLCGLLVITLYHILIQTYLSYKYYSYQINHDEITIERGFLFKRVEHIPMNRIYNVDYNVGIIMKRYRVKALSISTAAGLHAIPIVRSEEATEIRKFIKSKMVK</sequence>
<feature type="domain" description="YdbS-like PH" evidence="1">
    <location>
        <begin position="69"/>
        <end position="145"/>
    </location>
</feature>
<dbReference type="InterPro" id="IPR005182">
    <property type="entry name" value="YdbS-like_PH"/>
</dbReference>
<dbReference type="Proteomes" id="UP000277108">
    <property type="component" value="Unassembled WGS sequence"/>
</dbReference>
<dbReference type="Pfam" id="PF03703">
    <property type="entry name" value="bPH_2"/>
    <property type="match status" value="1"/>
</dbReference>
<evidence type="ECO:0000259" key="1">
    <source>
        <dbReference type="Pfam" id="PF03703"/>
    </source>
</evidence>
<dbReference type="PANTHER" id="PTHR34473">
    <property type="entry name" value="UPF0699 TRANSMEMBRANE PROTEIN YDBS"/>
    <property type="match status" value="1"/>
</dbReference>
<dbReference type="RefSeq" id="WP_077139814.1">
    <property type="nucleotide sequence ID" value="NZ_CBCSGK010000005.1"/>
</dbReference>
<dbReference type="OrthoDB" id="1750577at2"/>
<dbReference type="STRING" id="1849491.BVH56_01595"/>
<keyword evidence="3" id="KW-1185">Reference proteome</keyword>
<gene>
    <name evidence="2" type="ORF">EDD62_1041</name>
</gene>